<gene>
    <name evidence="1" type="ORF">Poly41_34580</name>
</gene>
<evidence type="ECO:0000313" key="1">
    <source>
        <dbReference type="EMBL" id="TWU37328.1"/>
    </source>
</evidence>
<organism evidence="1 2">
    <name type="scientific">Novipirellula artificiosorum</name>
    <dbReference type="NCBI Taxonomy" id="2528016"/>
    <lineage>
        <taxon>Bacteria</taxon>
        <taxon>Pseudomonadati</taxon>
        <taxon>Planctomycetota</taxon>
        <taxon>Planctomycetia</taxon>
        <taxon>Pirellulales</taxon>
        <taxon>Pirellulaceae</taxon>
        <taxon>Novipirellula</taxon>
    </lineage>
</organism>
<dbReference type="AlphaFoldDB" id="A0A5C6DKN5"/>
<evidence type="ECO:0000313" key="2">
    <source>
        <dbReference type="Proteomes" id="UP000319143"/>
    </source>
</evidence>
<name>A0A5C6DKN5_9BACT</name>
<proteinExistence type="predicted"/>
<accession>A0A5C6DKN5</accession>
<keyword evidence="2" id="KW-1185">Reference proteome</keyword>
<comment type="caution">
    <text evidence="1">The sequence shown here is derived from an EMBL/GenBank/DDBJ whole genome shotgun (WGS) entry which is preliminary data.</text>
</comment>
<sequence length="47" mass="5175">MRTHDGGLSFQVTGTLPGWSSHGHAYLTQLPTYRILTHAVEAPARLE</sequence>
<reference evidence="1 2" key="1">
    <citation type="submission" date="2019-02" db="EMBL/GenBank/DDBJ databases">
        <title>Deep-cultivation of Planctomycetes and their phenomic and genomic characterization uncovers novel biology.</title>
        <authorList>
            <person name="Wiegand S."/>
            <person name="Jogler M."/>
            <person name="Boedeker C."/>
            <person name="Pinto D."/>
            <person name="Vollmers J."/>
            <person name="Rivas-Marin E."/>
            <person name="Kohn T."/>
            <person name="Peeters S.H."/>
            <person name="Heuer A."/>
            <person name="Rast P."/>
            <person name="Oberbeckmann S."/>
            <person name="Bunk B."/>
            <person name="Jeske O."/>
            <person name="Meyerdierks A."/>
            <person name="Storesund J.E."/>
            <person name="Kallscheuer N."/>
            <person name="Luecker S."/>
            <person name="Lage O.M."/>
            <person name="Pohl T."/>
            <person name="Merkel B.J."/>
            <person name="Hornburger P."/>
            <person name="Mueller R.-W."/>
            <person name="Bruemmer F."/>
            <person name="Labrenz M."/>
            <person name="Spormann A.M."/>
            <person name="Op Den Camp H."/>
            <person name="Overmann J."/>
            <person name="Amann R."/>
            <person name="Jetten M.S.M."/>
            <person name="Mascher T."/>
            <person name="Medema M.H."/>
            <person name="Devos D.P."/>
            <person name="Kaster A.-K."/>
            <person name="Ovreas L."/>
            <person name="Rohde M."/>
            <person name="Galperin M.Y."/>
            <person name="Jogler C."/>
        </authorList>
    </citation>
    <scope>NUCLEOTIDE SEQUENCE [LARGE SCALE GENOMIC DNA]</scope>
    <source>
        <strain evidence="1 2">Poly41</strain>
    </source>
</reference>
<dbReference type="Proteomes" id="UP000319143">
    <property type="component" value="Unassembled WGS sequence"/>
</dbReference>
<dbReference type="EMBL" id="SJPV01000005">
    <property type="protein sequence ID" value="TWU37328.1"/>
    <property type="molecule type" value="Genomic_DNA"/>
</dbReference>
<protein>
    <submittedName>
        <fullName evidence="1">Uncharacterized protein</fullName>
    </submittedName>
</protein>